<evidence type="ECO:0000313" key="2">
    <source>
        <dbReference type="EMBL" id="KAF4443182.1"/>
    </source>
</evidence>
<organism evidence="2 3">
    <name type="scientific">Fusarium austroafricanum</name>
    <dbReference type="NCBI Taxonomy" id="2364996"/>
    <lineage>
        <taxon>Eukaryota</taxon>
        <taxon>Fungi</taxon>
        <taxon>Dikarya</taxon>
        <taxon>Ascomycota</taxon>
        <taxon>Pezizomycotina</taxon>
        <taxon>Sordariomycetes</taxon>
        <taxon>Hypocreomycetidae</taxon>
        <taxon>Hypocreales</taxon>
        <taxon>Nectriaceae</taxon>
        <taxon>Fusarium</taxon>
        <taxon>Fusarium concolor species complex</taxon>
    </lineage>
</organism>
<reference evidence="2" key="1">
    <citation type="submission" date="2020-01" db="EMBL/GenBank/DDBJ databases">
        <title>Identification and distribution of gene clusters putatively required for synthesis of sphingolipid metabolism inhibitors in phylogenetically diverse species of the filamentous fungus Fusarium.</title>
        <authorList>
            <person name="Kim H.-S."/>
            <person name="Busman M."/>
            <person name="Brown D.W."/>
            <person name="Divon H."/>
            <person name="Uhlig S."/>
            <person name="Proctor R.H."/>
        </authorList>
    </citation>
    <scope>NUCLEOTIDE SEQUENCE</scope>
    <source>
        <strain evidence="2">NRRL 53441</strain>
    </source>
</reference>
<evidence type="ECO:0000313" key="3">
    <source>
        <dbReference type="Proteomes" id="UP000605986"/>
    </source>
</evidence>
<sequence length="656" mass="72115">MVSLHQQPESQLGSRVLEAASIGATLWPIAFAAVLGTALRTVALYSCERGTTLGTLEILMGSLTMTSTLKLMVWVRLISFWSPLLIMAWALSPLGGQSVLRAVTLEAEVIQHDFPIVTYPSTEWKAGFDHLPVLVAPPYGLRTVFGAAFSSSATRLMHANGSSPNFSNTLKQVGGPDEARRITQQDAWGNVRIPFLHMLKGYDLDKPHVWVDVPNNTIPPYESLIGVPIRGIPSTRAGNATMMLQSSYISLSCKPFINGSAWLQSKKNLSNLGLAGPMARLGQINITKNNPSFFRAPRPADKSLRDDTNVPPIQFDFLVDKFLHYGQWDTTPFNVTAGKDRPLKQTLVFVADGSNNHKYNEDLNWNMTMCTLGTSYVDVMVSCSRPSNLGFLSCSADRLRHTKGQPIIANSTVFATSINTGLLALLPWMLPDPEGYQNNLVNLFLRDPTLARPLGEFYRFGKNVIPPSFENLSIPVFEARLATVLNTAIRASFEQSIIVGADGISPSSQIMVDNSTDRVVADPSVVEKRVVTPLADWSNSTGTWKEFSVQKYKVNWVWMTIYGISSLAMLIFTVGHIAVQCKIRSPDILNSVSTLTRDSPYVAVPDGGSTLGGIDRIRLLKNERVRIGDVQPHSGIGKIAFSNLGSTGLERERRYE</sequence>
<keyword evidence="1" id="KW-0812">Transmembrane</keyword>
<dbReference type="EMBL" id="JAADJG010000581">
    <property type="protein sequence ID" value="KAF4443182.1"/>
    <property type="molecule type" value="Genomic_DNA"/>
</dbReference>
<feature type="transmembrane region" description="Helical" evidence="1">
    <location>
        <begin position="73"/>
        <end position="91"/>
    </location>
</feature>
<protein>
    <submittedName>
        <fullName evidence="2">Uncharacterized protein</fullName>
    </submittedName>
</protein>
<gene>
    <name evidence="2" type="ORF">F53441_11491</name>
</gene>
<proteinExistence type="predicted"/>
<evidence type="ECO:0000256" key="1">
    <source>
        <dbReference type="SAM" id="Phobius"/>
    </source>
</evidence>
<dbReference type="Proteomes" id="UP000605986">
    <property type="component" value="Unassembled WGS sequence"/>
</dbReference>
<keyword evidence="3" id="KW-1185">Reference proteome</keyword>
<feature type="transmembrane region" description="Helical" evidence="1">
    <location>
        <begin position="20"/>
        <end position="39"/>
    </location>
</feature>
<keyword evidence="1" id="KW-1133">Transmembrane helix</keyword>
<keyword evidence="1" id="KW-0472">Membrane</keyword>
<dbReference type="AlphaFoldDB" id="A0A8H4K1Y0"/>
<feature type="transmembrane region" description="Helical" evidence="1">
    <location>
        <begin position="556"/>
        <end position="579"/>
    </location>
</feature>
<accession>A0A8H4K1Y0</accession>
<name>A0A8H4K1Y0_9HYPO</name>
<dbReference type="OrthoDB" id="3692311at2759"/>
<comment type="caution">
    <text evidence="2">The sequence shown here is derived from an EMBL/GenBank/DDBJ whole genome shotgun (WGS) entry which is preliminary data.</text>
</comment>